<dbReference type="InterPro" id="IPR003593">
    <property type="entry name" value="AAA+_ATPase"/>
</dbReference>
<accession>A0ABP6YUI5</accession>
<dbReference type="Gene3D" id="3.40.50.300">
    <property type="entry name" value="P-loop containing nucleotide triphosphate hydrolases"/>
    <property type="match status" value="1"/>
</dbReference>
<dbReference type="Proteomes" id="UP001500630">
    <property type="component" value="Unassembled WGS sequence"/>
</dbReference>
<keyword evidence="7" id="KW-1185">Reference proteome</keyword>
<dbReference type="RefSeq" id="WP_345571500.1">
    <property type="nucleotide sequence ID" value="NZ_BAABDQ010000026.1"/>
</dbReference>
<gene>
    <name evidence="6" type="primary">istB_1</name>
    <name evidence="6" type="ORF">GCM10022419_087340</name>
</gene>
<dbReference type="CDD" id="cd00009">
    <property type="entry name" value="AAA"/>
    <property type="match status" value="1"/>
</dbReference>
<evidence type="ECO:0000313" key="6">
    <source>
        <dbReference type="EMBL" id="GAA3591107.1"/>
    </source>
</evidence>
<proteinExistence type="inferred from homology"/>
<comment type="similarity">
    <text evidence="1">Belongs to the IS21/IS1162 putative ATP-binding protein family.</text>
</comment>
<evidence type="ECO:0000259" key="5">
    <source>
        <dbReference type="SMART" id="SM00382"/>
    </source>
</evidence>
<keyword evidence="3" id="KW-0067">ATP-binding</keyword>
<dbReference type="InterPro" id="IPR028350">
    <property type="entry name" value="DNAC/IstB-like"/>
</dbReference>
<dbReference type="PIRSF" id="PIRSF003073">
    <property type="entry name" value="DNAC_TnpB_IstB"/>
    <property type="match status" value="1"/>
</dbReference>
<dbReference type="NCBIfam" id="NF038214">
    <property type="entry name" value="IS21_help_AAA"/>
    <property type="match status" value="1"/>
</dbReference>
<dbReference type="SUPFAM" id="SSF52540">
    <property type="entry name" value="P-loop containing nucleoside triphosphate hydrolases"/>
    <property type="match status" value="1"/>
</dbReference>
<evidence type="ECO:0000256" key="4">
    <source>
        <dbReference type="SAM" id="MobiDB-lite"/>
    </source>
</evidence>
<dbReference type="PANTHER" id="PTHR30050:SF4">
    <property type="entry name" value="ATP-BINDING PROTEIN RV3427C IN INSERTION SEQUENCE-RELATED"/>
    <property type="match status" value="1"/>
</dbReference>
<reference evidence="7" key="1">
    <citation type="journal article" date="2019" name="Int. J. Syst. Evol. Microbiol.">
        <title>The Global Catalogue of Microorganisms (GCM) 10K type strain sequencing project: providing services to taxonomists for standard genome sequencing and annotation.</title>
        <authorList>
            <consortium name="The Broad Institute Genomics Platform"/>
            <consortium name="The Broad Institute Genome Sequencing Center for Infectious Disease"/>
            <person name="Wu L."/>
            <person name="Ma J."/>
        </authorList>
    </citation>
    <scope>NUCLEOTIDE SEQUENCE [LARGE SCALE GENOMIC DNA]</scope>
    <source>
        <strain evidence="7">JCM 17326</strain>
    </source>
</reference>
<protein>
    <submittedName>
        <fullName evidence="6">IS21-like element ISMt2 family helper ATPase IstB</fullName>
    </submittedName>
</protein>
<evidence type="ECO:0000313" key="7">
    <source>
        <dbReference type="Proteomes" id="UP001500630"/>
    </source>
</evidence>
<dbReference type="PANTHER" id="PTHR30050">
    <property type="entry name" value="CHROMOSOMAL REPLICATION INITIATOR PROTEIN DNAA"/>
    <property type="match status" value="1"/>
</dbReference>
<name>A0ABP6YUI5_9ACTN</name>
<dbReference type="SMART" id="SM00382">
    <property type="entry name" value="AAA"/>
    <property type="match status" value="1"/>
</dbReference>
<evidence type="ECO:0000256" key="1">
    <source>
        <dbReference type="ARBA" id="ARBA00008059"/>
    </source>
</evidence>
<dbReference type="InterPro" id="IPR027417">
    <property type="entry name" value="P-loop_NTPase"/>
</dbReference>
<sequence>MATHIELGALDKALRTLRLGGMLDTLDTRLSQARSGDLGHIEFLQVLCEDEISRRESAAMERRERRARFDEPVTMEGFDFAASPKLPAAQLRDLGALRWLHAGESVILYGPVGVGKSHIAQSLGQLVIRQGMDVRFIKTSRALAHLAGGHADQSWRKRLAELTKPALLILDDWGMRELTAAQADDLYELVSERSGKSMILTSNRAPEEWYKLFPNPVVGESLLDRLINTSYRIFMDGPSYRPNKRPGQKPAANRAKSRS</sequence>
<keyword evidence="2" id="KW-0547">Nucleotide-binding</keyword>
<organism evidence="6 7">
    <name type="scientific">Nonomuraea rosea</name>
    <dbReference type="NCBI Taxonomy" id="638574"/>
    <lineage>
        <taxon>Bacteria</taxon>
        <taxon>Bacillati</taxon>
        <taxon>Actinomycetota</taxon>
        <taxon>Actinomycetes</taxon>
        <taxon>Streptosporangiales</taxon>
        <taxon>Streptosporangiaceae</taxon>
        <taxon>Nonomuraea</taxon>
    </lineage>
</organism>
<dbReference type="EMBL" id="BAABDQ010000026">
    <property type="protein sequence ID" value="GAA3591107.1"/>
    <property type="molecule type" value="Genomic_DNA"/>
</dbReference>
<feature type="region of interest" description="Disordered" evidence="4">
    <location>
        <begin position="238"/>
        <end position="259"/>
    </location>
</feature>
<dbReference type="InterPro" id="IPR002611">
    <property type="entry name" value="IstB_ATP-bd"/>
</dbReference>
<evidence type="ECO:0000256" key="2">
    <source>
        <dbReference type="ARBA" id="ARBA00022741"/>
    </source>
</evidence>
<feature type="domain" description="AAA+ ATPase" evidence="5">
    <location>
        <begin position="102"/>
        <end position="239"/>
    </location>
</feature>
<comment type="caution">
    <text evidence="6">The sequence shown here is derived from an EMBL/GenBank/DDBJ whole genome shotgun (WGS) entry which is preliminary data.</text>
</comment>
<dbReference type="InterPro" id="IPR047661">
    <property type="entry name" value="IstB"/>
</dbReference>
<dbReference type="Pfam" id="PF01695">
    <property type="entry name" value="IstB_IS21"/>
    <property type="match status" value="1"/>
</dbReference>
<evidence type="ECO:0000256" key="3">
    <source>
        <dbReference type="ARBA" id="ARBA00022840"/>
    </source>
</evidence>